<gene>
    <name evidence="1" type="ORF">CAUJ_LOCUS1814</name>
</gene>
<dbReference type="EMBL" id="CAJGYM010000003">
    <property type="protein sequence ID" value="CAD6185895.1"/>
    <property type="molecule type" value="Genomic_DNA"/>
</dbReference>
<evidence type="ECO:0000313" key="1">
    <source>
        <dbReference type="EMBL" id="CAD6185895.1"/>
    </source>
</evidence>
<proteinExistence type="predicted"/>
<organism evidence="1 2">
    <name type="scientific">Caenorhabditis auriculariae</name>
    <dbReference type="NCBI Taxonomy" id="2777116"/>
    <lineage>
        <taxon>Eukaryota</taxon>
        <taxon>Metazoa</taxon>
        <taxon>Ecdysozoa</taxon>
        <taxon>Nematoda</taxon>
        <taxon>Chromadorea</taxon>
        <taxon>Rhabditida</taxon>
        <taxon>Rhabditina</taxon>
        <taxon>Rhabditomorpha</taxon>
        <taxon>Rhabditoidea</taxon>
        <taxon>Rhabditidae</taxon>
        <taxon>Peloderinae</taxon>
        <taxon>Caenorhabditis</taxon>
    </lineage>
</organism>
<protein>
    <submittedName>
        <fullName evidence="1">Uncharacterized protein</fullName>
    </submittedName>
</protein>
<accession>A0A8S1GQI6</accession>
<evidence type="ECO:0000313" key="2">
    <source>
        <dbReference type="Proteomes" id="UP000835052"/>
    </source>
</evidence>
<reference evidence="1" key="1">
    <citation type="submission" date="2020-10" db="EMBL/GenBank/DDBJ databases">
        <authorList>
            <person name="Kikuchi T."/>
        </authorList>
    </citation>
    <scope>NUCLEOTIDE SEQUENCE</scope>
    <source>
        <strain evidence="1">NKZ352</strain>
    </source>
</reference>
<comment type="caution">
    <text evidence="1">The sequence shown here is derived from an EMBL/GenBank/DDBJ whole genome shotgun (WGS) entry which is preliminary data.</text>
</comment>
<keyword evidence="2" id="KW-1185">Reference proteome</keyword>
<name>A0A8S1GQI6_9PELO</name>
<dbReference type="Proteomes" id="UP000835052">
    <property type="component" value="Unassembled WGS sequence"/>
</dbReference>
<dbReference type="AlphaFoldDB" id="A0A8S1GQI6"/>
<sequence>MEPLTHVTWFDQSERKKLERKKIEIQDAFYRLKKSMGTVAVEYEVCYHLLIRGKVPTKEDEIWPKINFLLVRQPMAYDIQRQSRFAKEANVTEIGPKV</sequence>